<feature type="compositionally biased region" description="Polar residues" evidence="3">
    <location>
        <begin position="290"/>
        <end position="302"/>
    </location>
</feature>
<organism evidence="6 7">
    <name type="scientific">Microbispora triticiradicis</name>
    <dbReference type="NCBI Taxonomy" id="2200763"/>
    <lineage>
        <taxon>Bacteria</taxon>
        <taxon>Bacillati</taxon>
        <taxon>Actinomycetota</taxon>
        <taxon>Actinomycetes</taxon>
        <taxon>Streptosporangiales</taxon>
        <taxon>Streptosporangiaceae</taxon>
        <taxon>Microbispora</taxon>
    </lineage>
</organism>
<dbReference type="GO" id="GO:0005507">
    <property type="term" value="F:copper ion binding"/>
    <property type="evidence" value="ECO:0007669"/>
    <property type="project" value="InterPro"/>
</dbReference>
<accession>A0A5R8Z495</accession>
<evidence type="ECO:0000256" key="3">
    <source>
        <dbReference type="SAM" id="MobiDB-lite"/>
    </source>
</evidence>
<sequence>MTMARWLGRLLLPVVVGVLTLAALAAPASAHGQLAMSTPAKDSTVKTPLESLRLYFTEAPAPNAYFTVTAPNGARVDQTWTHGQPERLDKPVQEYNLVNGVWEPSVYNTGFPAVIPVAYWPEQGEYVVHYLSIASDGEPVKGDLRFTYKGRTTAPPKGWQAPTNEPDAILLASAEPGGGATADATPQSSGGALGPVAPSQASTGSAAGPAAVPETGAATAPAARTAAGQDDSGTGLSVWLVPALLVVGAGALVLRAARRPAPSTGAAPARTAAAKGPAAKRPSGRPRPKTPTSSSQSRTANRPRSAKRR</sequence>
<feature type="compositionally biased region" description="Low complexity" evidence="3">
    <location>
        <begin position="206"/>
        <end position="228"/>
    </location>
</feature>
<dbReference type="AlphaFoldDB" id="A0A5R8Z495"/>
<keyword evidence="1 4" id="KW-0732">Signal</keyword>
<feature type="signal peptide" evidence="4">
    <location>
        <begin position="1"/>
        <end position="25"/>
    </location>
</feature>
<comment type="caution">
    <text evidence="6">The sequence shown here is derived from an EMBL/GenBank/DDBJ whole genome shotgun (WGS) entry which is preliminary data.</text>
</comment>
<evidence type="ECO:0000313" key="7">
    <source>
        <dbReference type="Proteomes" id="UP000309033"/>
    </source>
</evidence>
<reference evidence="6" key="1">
    <citation type="submission" date="2019-05" db="EMBL/GenBank/DDBJ databases">
        <title>Isolation, diversity and antifungal activity of Actinobacteria from wheat.</title>
        <authorList>
            <person name="Yu B."/>
        </authorList>
    </citation>
    <scope>NUCLEOTIDE SEQUENCE [LARGE SCALE GENOMIC DNA]</scope>
    <source>
        <strain evidence="6">NEAU-HEGS1-5</strain>
    </source>
</reference>
<gene>
    <name evidence="6" type="ORF">FED44_11905</name>
</gene>
<feature type="domain" description="CopC" evidence="5">
    <location>
        <begin position="31"/>
        <end position="147"/>
    </location>
</feature>
<dbReference type="OrthoDB" id="3543759at2"/>
<feature type="compositionally biased region" description="Low complexity" evidence="3">
    <location>
        <begin position="259"/>
        <end position="281"/>
    </location>
</feature>
<feature type="region of interest" description="Disordered" evidence="3">
    <location>
        <begin position="259"/>
        <end position="309"/>
    </location>
</feature>
<feature type="chain" id="PRO_5039585108" evidence="4">
    <location>
        <begin position="26"/>
        <end position="309"/>
    </location>
</feature>
<dbReference type="InterPro" id="IPR014756">
    <property type="entry name" value="Ig_E-set"/>
</dbReference>
<dbReference type="Proteomes" id="UP000309033">
    <property type="component" value="Unassembled WGS sequence"/>
</dbReference>
<keyword evidence="7" id="KW-1185">Reference proteome</keyword>
<dbReference type="Gene3D" id="2.60.40.1220">
    <property type="match status" value="1"/>
</dbReference>
<evidence type="ECO:0000259" key="5">
    <source>
        <dbReference type="Pfam" id="PF04234"/>
    </source>
</evidence>
<evidence type="ECO:0000256" key="1">
    <source>
        <dbReference type="ARBA" id="ARBA00022729"/>
    </source>
</evidence>
<dbReference type="GO" id="GO:0042597">
    <property type="term" value="C:periplasmic space"/>
    <property type="evidence" value="ECO:0007669"/>
    <property type="project" value="InterPro"/>
</dbReference>
<dbReference type="InterPro" id="IPR007348">
    <property type="entry name" value="CopC_dom"/>
</dbReference>
<evidence type="ECO:0000256" key="2">
    <source>
        <dbReference type="ARBA" id="ARBA00023008"/>
    </source>
</evidence>
<keyword evidence="2" id="KW-0186">Copper</keyword>
<dbReference type="SUPFAM" id="SSF81296">
    <property type="entry name" value="E set domains"/>
    <property type="match status" value="1"/>
</dbReference>
<feature type="region of interest" description="Disordered" evidence="3">
    <location>
        <begin position="173"/>
        <end position="232"/>
    </location>
</feature>
<evidence type="ECO:0000313" key="6">
    <source>
        <dbReference type="EMBL" id="TLP60608.1"/>
    </source>
</evidence>
<name>A0A5R8Z495_9ACTN</name>
<evidence type="ECO:0000256" key="4">
    <source>
        <dbReference type="SAM" id="SignalP"/>
    </source>
</evidence>
<protein>
    <submittedName>
        <fullName evidence="6">Copper resistance protein CopC</fullName>
    </submittedName>
</protein>
<dbReference type="Pfam" id="PF04234">
    <property type="entry name" value="CopC"/>
    <property type="match status" value="1"/>
</dbReference>
<proteinExistence type="predicted"/>
<dbReference type="InterPro" id="IPR014755">
    <property type="entry name" value="Cu-Rt/internalin_Ig-like"/>
</dbReference>
<dbReference type="EMBL" id="VANP01000004">
    <property type="protein sequence ID" value="TLP60608.1"/>
    <property type="molecule type" value="Genomic_DNA"/>
</dbReference>
<dbReference type="GO" id="GO:0046688">
    <property type="term" value="P:response to copper ion"/>
    <property type="evidence" value="ECO:0007669"/>
    <property type="project" value="InterPro"/>
</dbReference>